<protein>
    <submittedName>
        <fullName evidence="1">Uncharacterized protein</fullName>
    </submittedName>
</protein>
<organism evidence="1">
    <name type="scientific">Arundo donax</name>
    <name type="common">Giant reed</name>
    <name type="synonym">Donax arundinaceus</name>
    <dbReference type="NCBI Taxonomy" id="35708"/>
    <lineage>
        <taxon>Eukaryota</taxon>
        <taxon>Viridiplantae</taxon>
        <taxon>Streptophyta</taxon>
        <taxon>Embryophyta</taxon>
        <taxon>Tracheophyta</taxon>
        <taxon>Spermatophyta</taxon>
        <taxon>Magnoliopsida</taxon>
        <taxon>Liliopsida</taxon>
        <taxon>Poales</taxon>
        <taxon>Poaceae</taxon>
        <taxon>PACMAD clade</taxon>
        <taxon>Arundinoideae</taxon>
        <taxon>Arundineae</taxon>
        <taxon>Arundo</taxon>
    </lineage>
</organism>
<proteinExistence type="predicted"/>
<name>A0A0A9AMI0_ARUDO</name>
<sequence length="51" mass="5943">MKRGGTTLPRHWLPLHGRSENLHRRCFGLATIYSHCRSSSSYINRWQSSSL</sequence>
<evidence type="ECO:0000313" key="1">
    <source>
        <dbReference type="EMBL" id="JAD48302.1"/>
    </source>
</evidence>
<dbReference type="EMBL" id="GBRH01249593">
    <property type="protein sequence ID" value="JAD48302.1"/>
    <property type="molecule type" value="Transcribed_RNA"/>
</dbReference>
<dbReference type="AlphaFoldDB" id="A0A0A9AMI0"/>
<reference evidence="1" key="2">
    <citation type="journal article" date="2015" name="Data Brief">
        <title>Shoot transcriptome of the giant reed, Arundo donax.</title>
        <authorList>
            <person name="Barrero R.A."/>
            <person name="Guerrero F.D."/>
            <person name="Moolhuijzen P."/>
            <person name="Goolsby J.A."/>
            <person name="Tidwell J."/>
            <person name="Bellgard S.E."/>
            <person name="Bellgard M.I."/>
        </authorList>
    </citation>
    <scope>NUCLEOTIDE SEQUENCE</scope>
    <source>
        <tissue evidence="1">Shoot tissue taken approximately 20 cm above the soil surface</tissue>
    </source>
</reference>
<accession>A0A0A9AMI0</accession>
<reference evidence="1" key="1">
    <citation type="submission" date="2014-09" db="EMBL/GenBank/DDBJ databases">
        <authorList>
            <person name="Magalhaes I.L.F."/>
            <person name="Oliveira U."/>
            <person name="Santos F.R."/>
            <person name="Vidigal T.H.D.A."/>
            <person name="Brescovit A.D."/>
            <person name="Santos A.J."/>
        </authorList>
    </citation>
    <scope>NUCLEOTIDE SEQUENCE</scope>
    <source>
        <tissue evidence="1">Shoot tissue taken approximately 20 cm above the soil surface</tissue>
    </source>
</reference>